<sequence>MPVLDLIRVDRNKCVKCGLCVADCPACILDMGENGPECHVDRGCMSCGHCVAICPTGAMDNKYTPREEMIPVPASVISEQQAYDFLRSRRSVRLFKPQPPKQEDVLKLLNICRYAPTAGNSQSMYFTVISNPDTLAAIRKATACWMAEEVEKGTVNKRYFKAVLHTFHEKKVDIIGRNAPMLIFVSTRRLNVTGVSNSEQCLAYAELFAPAVGLGTTIAGFIQACGIAGYQPLLDLVGIHPKQKLVGCMMVGYPRVKYKLMPERQHLKCEFKE</sequence>
<dbReference type="CDD" id="cd02143">
    <property type="entry name" value="nitroreductase_FeS-like"/>
    <property type="match status" value="1"/>
</dbReference>
<protein>
    <submittedName>
        <fullName evidence="10">Nitroreductase</fullName>
    </submittedName>
</protein>
<keyword evidence="5" id="KW-0479">Metal-binding</keyword>
<gene>
    <name evidence="10" type="ORF">SAMN04487864_103124</name>
</gene>
<dbReference type="InterPro" id="IPR000415">
    <property type="entry name" value="Nitroreductase-like"/>
</dbReference>
<evidence type="ECO:0000256" key="5">
    <source>
        <dbReference type="ARBA" id="ARBA00022723"/>
    </source>
</evidence>
<keyword evidence="4" id="KW-0288">FMN</keyword>
<name>A0A1G6JHB3_9FIRM</name>
<feature type="domain" description="4Fe-4S ferredoxin-type" evidence="9">
    <location>
        <begin position="5"/>
        <end position="34"/>
    </location>
</feature>
<keyword evidence="3" id="KW-0285">Flavoprotein</keyword>
<evidence type="ECO:0000256" key="2">
    <source>
        <dbReference type="ARBA" id="ARBA00007118"/>
    </source>
</evidence>
<organism evidence="10 11">
    <name type="scientific">Succiniclasticum ruminis</name>
    <dbReference type="NCBI Taxonomy" id="40841"/>
    <lineage>
        <taxon>Bacteria</taxon>
        <taxon>Bacillati</taxon>
        <taxon>Bacillota</taxon>
        <taxon>Negativicutes</taxon>
        <taxon>Acidaminococcales</taxon>
        <taxon>Acidaminococcaceae</taxon>
        <taxon>Succiniclasticum</taxon>
    </lineage>
</organism>
<dbReference type="EMBL" id="FMYW01000003">
    <property type="protein sequence ID" value="SDC18192.1"/>
    <property type="molecule type" value="Genomic_DNA"/>
</dbReference>
<dbReference type="PROSITE" id="PS51379">
    <property type="entry name" value="4FE4S_FER_2"/>
    <property type="match status" value="2"/>
</dbReference>
<evidence type="ECO:0000256" key="8">
    <source>
        <dbReference type="ARBA" id="ARBA00023014"/>
    </source>
</evidence>
<dbReference type="PANTHER" id="PTHR43673:SF2">
    <property type="entry name" value="NITROREDUCTASE"/>
    <property type="match status" value="1"/>
</dbReference>
<reference evidence="11" key="1">
    <citation type="submission" date="2016-10" db="EMBL/GenBank/DDBJ databases">
        <authorList>
            <person name="Varghese N."/>
            <person name="Submissions S."/>
        </authorList>
    </citation>
    <scope>NUCLEOTIDE SEQUENCE [LARGE SCALE GENOMIC DNA]</scope>
    <source>
        <strain evidence="11">DSM 11005</strain>
    </source>
</reference>
<evidence type="ECO:0000313" key="11">
    <source>
        <dbReference type="Proteomes" id="UP000198943"/>
    </source>
</evidence>
<dbReference type="PROSITE" id="PS00198">
    <property type="entry name" value="4FE4S_FER_1"/>
    <property type="match status" value="1"/>
</dbReference>
<dbReference type="Pfam" id="PF13187">
    <property type="entry name" value="Fer4_9"/>
    <property type="match status" value="1"/>
</dbReference>
<dbReference type="GO" id="GO:0016491">
    <property type="term" value="F:oxidoreductase activity"/>
    <property type="evidence" value="ECO:0007669"/>
    <property type="project" value="UniProtKB-KW"/>
</dbReference>
<dbReference type="InterPro" id="IPR017900">
    <property type="entry name" value="4Fe4S_Fe_S_CS"/>
</dbReference>
<dbReference type="Pfam" id="PF00881">
    <property type="entry name" value="Nitroreductase"/>
    <property type="match status" value="1"/>
</dbReference>
<evidence type="ECO:0000259" key="9">
    <source>
        <dbReference type="PROSITE" id="PS51379"/>
    </source>
</evidence>
<dbReference type="GO" id="GO:0046872">
    <property type="term" value="F:metal ion binding"/>
    <property type="evidence" value="ECO:0007669"/>
    <property type="project" value="UniProtKB-KW"/>
</dbReference>
<dbReference type="InterPro" id="IPR017896">
    <property type="entry name" value="4Fe4S_Fe-S-bd"/>
</dbReference>
<accession>A0A1G6JHB3</accession>
<dbReference type="Gene3D" id="3.40.109.10">
    <property type="entry name" value="NADH Oxidase"/>
    <property type="match status" value="1"/>
</dbReference>
<evidence type="ECO:0000256" key="7">
    <source>
        <dbReference type="ARBA" id="ARBA00023004"/>
    </source>
</evidence>
<feature type="domain" description="4Fe-4S ferredoxin-type" evidence="9">
    <location>
        <begin position="36"/>
        <end position="64"/>
    </location>
</feature>
<comment type="similarity">
    <text evidence="2">Belongs to the nitroreductase family.</text>
</comment>
<dbReference type="SUPFAM" id="SSF54862">
    <property type="entry name" value="4Fe-4S ferredoxins"/>
    <property type="match status" value="1"/>
</dbReference>
<dbReference type="GO" id="GO:0051536">
    <property type="term" value="F:iron-sulfur cluster binding"/>
    <property type="evidence" value="ECO:0007669"/>
    <property type="project" value="UniProtKB-KW"/>
</dbReference>
<evidence type="ECO:0000256" key="3">
    <source>
        <dbReference type="ARBA" id="ARBA00022630"/>
    </source>
</evidence>
<evidence type="ECO:0000256" key="6">
    <source>
        <dbReference type="ARBA" id="ARBA00023002"/>
    </source>
</evidence>
<dbReference type="AlphaFoldDB" id="A0A1G6JHB3"/>
<comment type="cofactor">
    <cofactor evidence="1">
        <name>FMN</name>
        <dbReference type="ChEBI" id="CHEBI:58210"/>
    </cofactor>
</comment>
<evidence type="ECO:0000256" key="1">
    <source>
        <dbReference type="ARBA" id="ARBA00001917"/>
    </source>
</evidence>
<dbReference type="SUPFAM" id="SSF55469">
    <property type="entry name" value="FMN-dependent nitroreductase-like"/>
    <property type="match status" value="1"/>
</dbReference>
<dbReference type="Gene3D" id="3.30.70.20">
    <property type="match status" value="1"/>
</dbReference>
<keyword evidence="7" id="KW-0408">Iron</keyword>
<dbReference type="InterPro" id="IPR029479">
    <property type="entry name" value="Nitroreductase"/>
</dbReference>
<dbReference type="PANTHER" id="PTHR43673">
    <property type="entry name" value="NAD(P)H NITROREDUCTASE YDGI-RELATED"/>
    <property type="match status" value="1"/>
</dbReference>
<keyword evidence="6" id="KW-0560">Oxidoreductase</keyword>
<evidence type="ECO:0000313" key="10">
    <source>
        <dbReference type="EMBL" id="SDC18192.1"/>
    </source>
</evidence>
<dbReference type="Proteomes" id="UP000198943">
    <property type="component" value="Unassembled WGS sequence"/>
</dbReference>
<proteinExistence type="inferred from homology"/>
<evidence type="ECO:0000256" key="4">
    <source>
        <dbReference type="ARBA" id="ARBA00022643"/>
    </source>
</evidence>
<dbReference type="RefSeq" id="WP_256324756.1">
    <property type="nucleotide sequence ID" value="NZ_FMYW01000003.1"/>
</dbReference>
<keyword evidence="8" id="KW-0411">Iron-sulfur</keyword>
<keyword evidence="11" id="KW-1185">Reference proteome</keyword>